<sequence>MSGCRRSPSLLQGRRFYCREWALNKLRRCLEARSVPGRPPGLLVTGGPGAGKTALCTEAVWPESRSGLAVGLASRCLAFHFCQREDRGSVEVWRFVLGLVDQLKASPLLPSGYRDTLVTPSVAQTLDPRNCQRDPGNTFKRAVLLPLLDLPSPAHPVFLLVDSLDSQNAEEPVGSGSPESSCSISELLSSHQHLLPGWLLLVCSVRRQNQAVCKMFSGFRKLCLDDLRKPAPVHDVQQYILQRLDQEGALRRQLTPETADMLNLLHIKSGGCYLFLERVLDGVAGGLVGLREIRDIPGTLNGLYLWLCQRLFPRGLFLQVKPILNTLLASPKPLTTQEIYTAVWTQNMSLSYTDFLSKLQALSTLLTDRPEGRKVLFHASFAEWLTDVKYCTQKYLCSLPDGHTMLAMALALRASHLDTEDTCQMASHLVSSGTHKDNPALLSLWLMWVDVPPLTRSSRPTLQPPVLVRPEVLQLLMRSGVFPLSHAPDRGSCVGVHCAGGGGTMLRRALERKDSLTVLLDSGVSVNRTDPKDGRTLLASAAHTGSKKVVQLLLSRGADPLIGDHQGHTSLTLAARQGHVGVLEVLVTWARGQGPEVSAQLLEHSDSEGWTALRSAAWGGHTKAVHLLLEMGAEVDQSDAEGRTALRAAAWGGHEEILLTLLEHGAQVDKADREGRTPLIAAAYMGHREAVEVLLDHGAEVNLADGDRRTALSVAALCVPTAARVKGYGDVASLLLERGADPGHRDKDGMTPLLLASSEGHEEVVELLLEAGADVDESAGPRAIATAAVTPLLAAAAMGHSGTVGRLLFWGAAVDGIDAEGRTALSLAAAQGSVEVVRALLDRGLDENHKDDLGWTPLHTAACEGHKVICAALTEQGSTARVGEMDIEGRTPLILAAQEGHCGTVRLLLDRRSPIDHRAYDGHSALTASSLEGHSDMVELLMKRGSDTDVRDAEGRPLLYLLVLEGHLDMAALLMEKGGVPLESRDGEGRTALHVASWHGNVEAVGLLLSRGADPNALDAEGRPPLHSVAWRGHVEPGRLLLEARGVNVDLACRQQGATALSIAAQEGHANIVAMLLERGANPDHIDTYGRSPVKVAGKRGHFTIVRLLESHGAKPYPGLPSLSHPLSPQSSTAKSPSSTNSGSNGAWAAPRHVTATSTSSASCSPGSTAERLHSIQGSQTSSSTAHSQATVLTVPADSLSFTQQIQQHSLPRSRSRPSTLPQPGSTHGSNRRVQYPKASPPLPALCHVTAIVHNSERPYPVAFDYPTKPTPPSLILDDRPQNGGRWNSVMASLGVTPGQDLAQTRDSPPIGYPCNLKSPAQSEPWEELQKMSLICALPEDSVDMTTRDPLLNLKQAIKLQFEGPTSAALRKRETPL</sequence>
<gene>
    <name evidence="1" type="ORF">DPEC_G00137190</name>
</gene>
<organism evidence="1 2">
    <name type="scientific">Dallia pectoralis</name>
    <name type="common">Alaska blackfish</name>
    <dbReference type="NCBI Taxonomy" id="75939"/>
    <lineage>
        <taxon>Eukaryota</taxon>
        <taxon>Metazoa</taxon>
        <taxon>Chordata</taxon>
        <taxon>Craniata</taxon>
        <taxon>Vertebrata</taxon>
        <taxon>Euteleostomi</taxon>
        <taxon>Actinopterygii</taxon>
        <taxon>Neopterygii</taxon>
        <taxon>Teleostei</taxon>
        <taxon>Protacanthopterygii</taxon>
        <taxon>Esociformes</taxon>
        <taxon>Umbridae</taxon>
        <taxon>Dallia</taxon>
    </lineage>
</organism>
<proteinExistence type="predicted"/>
<reference evidence="1" key="1">
    <citation type="submission" date="2021-05" db="EMBL/GenBank/DDBJ databases">
        <authorList>
            <person name="Pan Q."/>
            <person name="Jouanno E."/>
            <person name="Zahm M."/>
            <person name="Klopp C."/>
            <person name="Cabau C."/>
            <person name="Louis A."/>
            <person name="Berthelot C."/>
            <person name="Parey E."/>
            <person name="Roest Crollius H."/>
            <person name="Montfort J."/>
            <person name="Robinson-Rechavi M."/>
            <person name="Bouchez O."/>
            <person name="Lampietro C."/>
            <person name="Lopez Roques C."/>
            <person name="Donnadieu C."/>
            <person name="Postlethwait J."/>
            <person name="Bobe J."/>
            <person name="Dillon D."/>
            <person name="Chandos A."/>
            <person name="von Hippel F."/>
            <person name="Guiguen Y."/>
        </authorList>
    </citation>
    <scope>NUCLEOTIDE SEQUENCE</scope>
    <source>
        <strain evidence="1">YG-Jan2019</strain>
    </source>
</reference>
<dbReference type="Proteomes" id="UP001157502">
    <property type="component" value="Chromosome 11"/>
</dbReference>
<comment type="caution">
    <text evidence="1">The sequence shown here is derived from an EMBL/GenBank/DDBJ whole genome shotgun (WGS) entry which is preliminary data.</text>
</comment>
<evidence type="ECO:0000313" key="1">
    <source>
        <dbReference type="EMBL" id="KAJ8004526.1"/>
    </source>
</evidence>
<name>A0ACC2GLJ8_DALPE</name>
<protein>
    <submittedName>
        <fullName evidence="1">Uncharacterized protein</fullName>
    </submittedName>
</protein>
<evidence type="ECO:0000313" key="2">
    <source>
        <dbReference type="Proteomes" id="UP001157502"/>
    </source>
</evidence>
<accession>A0ACC2GLJ8</accession>
<keyword evidence="2" id="KW-1185">Reference proteome</keyword>
<dbReference type="EMBL" id="CM055738">
    <property type="protein sequence ID" value="KAJ8004526.1"/>
    <property type="molecule type" value="Genomic_DNA"/>
</dbReference>